<evidence type="ECO:0000313" key="3">
    <source>
        <dbReference type="EMBL" id="GFP26216.1"/>
    </source>
</evidence>
<feature type="domain" description="HepT-like" evidence="1">
    <location>
        <begin position="42"/>
        <end position="149"/>
    </location>
</feature>
<evidence type="ECO:0000313" key="6">
    <source>
        <dbReference type="Proteomes" id="UP000543224"/>
    </source>
</evidence>
<evidence type="ECO:0000313" key="2">
    <source>
        <dbReference type="EMBL" id="GFP18528.1"/>
    </source>
</evidence>
<dbReference type="Proteomes" id="UP000574717">
    <property type="component" value="Unassembled WGS sequence"/>
</dbReference>
<dbReference type="Proteomes" id="UP000543224">
    <property type="component" value="Unassembled WGS sequence"/>
</dbReference>
<organism evidence="3 6">
    <name type="scientific">Candidatus Hakubella thermalkaliphila</name>
    <dbReference type="NCBI Taxonomy" id="2754717"/>
    <lineage>
        <taxon>Bacteria</taxon>
        <taxon>Bacillati</taxon>
        <taxon>Actinomycetota</taxon>
        <taxon>Actinomycetota incertae sedis</taxon>
        <taxon>Candidatus Hakubellales</taxon>
        <taxon>Candidatus Hakubellaceae</taxon>
        <taxon>Candidatus Hakubella</taxon>
    </lineage>
</organism>
<evidence type="ECO:0000313" key="7">
    <source>
        <dbReference type="Proteomes" id="UP000569018"/>
    </source>
</evidence>
<evidence type="ECO:0000313" key="4">
    <source>
        <dbReference type="EMBL" id="GFP30618.1"/>
    </source>
</evidence>
<protein>
    <recommendedName>
        <fullName evidence="1">HepT-like domain-containing protein</fullName>
    </recommendedName>
</protein>
<dbReference type="EMBL" id="BLRX01000445">
    <property type="protein sequence ID" value="GFP26216.1"/>
    <property type="molecule type" value="Genomic_DNA"/>
</dbReference>
<evidence type="ECO:0000313" key="9">
    <source>
        <dbReference type="Proteomes" id="UP000588083"/>
    </source>
</evidence>
<dbReference type="RefSeq" id="WP_176233128.1">
    <property type="nucleotide sequence ID" value="NZ_BLRU01000001.1"/>
</dbReference>
<dbReference type="Proteomes" id="UP000569018">
    <property type="component" value="Unassembled WGS sequence"/>
</dbReference>
<dbReference type="EMBL" id="BLSD01000041">
    <property type="protein sequence ID" value="GFP39275.1"/>
    <property type="molecule type" value="Genomic_DNA"/>
</dbReference>
<name>A0A6V8P601_9ACTN</name>
<gene>
    <name evidence="2" type="ORF">HKBW3S03_00033</name>
    <name evidence="3" type="ORF">HKBW3S25_01707</name>
    <name evidence="4" type="ORF">HKBW3S34_01538</name>
    <name evidence="5" type="ORF">HKBW3S47_00974</name>
</gene>
<comment type="caution">
    <text evidence="3">The sequence shown here is derived from an EMBL/GenBank/DDBJ whole genome shotgun (WGS) entry which is preliminary data.</text>
</comment>
<dbReference type="Pfam" id="PF20797">
    <property type="entry name" value="HepT-like_2"/>
    <property type="match status" value="1"/>
</dbReference>
<dbReference type="InterPro" id="IPR048769">
    <property type="entry name" value="HepT-like_dom"/>
</dbReference>
<sequence length="151" mass="18059">MDKESLAILRAETQVQIGEIERIYAKLEERKRKRGKTGIESVAYQLHNLYCAFKDLFKIIANTFENHIQDKSQYHLELLKRMTMPIEGVRPSLLSQKSYVLLDNLRSFRHFFRHAYSYELDERKVKIVLEDAITLRELYRQDIKTFLDSFI</sequence>
<dbReference type="EMBL" id="BLRU01000001">
    <property type="protein sequence ID" value="GFP18528.1"/>
    <property type="molecule type" value="Genomic_DNA"/>
</dbReference>
<evidence type="ECO:0000259" key="1">
    <source>
        <dbReference type="Pfam" id="PF20797"/>
    </source>
</evidence>
<reference evidence="6 7" key="1">
    <citation type="journal article" date="2020" name="Front. Microbiol.">
        <title>Single-cell genomics of novel Actinobacteria with the Wood-Ljungdahl pathway discovered in a serpentinizing system.</title>
        <authorList>
            <person name="Merino N."/>
            <person name="Kawai M."/>
            <person name="Boyd E.S."/>
            <person name="Colman D.R."/>
            <person name="McGlynn S.E."/>
            <person name="Nealson K.H."/>
            <person name="Kurokawa K."/>
            <person name="Hongoh Y."/>
        </authorList>
    </citation>
    <scope>NUCLEOTIDE SEQUENCE [LARGE SCALE GENOMIC DNA]</scope>
    <source>
        <strain evidence="2 8">S03</strain>
        <strain evidence="3 6">S25</strain>
        <strain evidence="4 9">S34</strain>
        <strain evidence="5 7">S47</strain>
    </source>
</reference>
<dbReference type="EMBL" id="BLRZ01000083">
    <property type="protein sequence ID" value="GFP30618.1"/>
    <property type="molecule type" value="Genomic_DNA"/>
</dbReference>
<dbReference type="Proteomes" id="UP000588083">
    <property type="component" value="Unassembled WGS sequence"/>
</dbReference>
<keyword evidence="9" id="KW-1185">Reference proteome</keyword>
<evidence type="ECO:0000313" key="5">
    <source>
        <dbReference type="EMBL" id="GFP39275.1"/>
    </source>
</evidence>
<dbReference type="AlphaFoldDB" id="A0A6V8P601"/>
<evidence type="ECO:0000313" key="8">
    <source>
        <dbReference type="Proteomes" id="UP000574717"/>
    </source>
</evidence>
<proteinExistence type="predicted"/>
<accession>A0A6V8P601</accession>